<feature type="chain" id="PRO_5042858226" description="Extracellular membrane protein CFEM domain-containing protein" evidence="1">
    <location>
        <begin position="20"/>
        <end position="197"/>
    </location>
</feature>
<evidence type="ECO:0000256" key="1">
    <source>
        <dbReference type="SAM" id="SignalP"/>
    </source>
</evidence>
<dbReference type="EMBL" id="MU855658">
    <property type="protein sequence ID" value="KAK3900574.1"/>
    <property type="molecule type" value="Genomic_DNA"/>
</dbReference>
<sequence length="197" mass="20349">MQLALTHALLLLLPAVTAAANSPHANAPRGLTDKVKGLFGNPVAMVEELSPCMRGCVREGFFELDCALEKNCGCSKEGDGAVGQVWEDETKKCFANTTIEGCGEKEYDEGKVLDICKAITEDKNNATYGTVMRKIVFAVYDDGKTAAKSKEGKGETAAAGNGTEKSGAGAVVGRVGGLQGVASAVLAVVVGCAVAMM</sequence>
<protein>
    <recommendedName>
        <fullName evidence="4">Extracellular membrane protein CFEM domain-containing protein</fullName>
    </recommendedName>
</protein>
<dbReference type="AlphaFoldDB" id="A0AAN6RRY0"/>
<comment type="caution">
    <text evidence="2">The sequence shown here is derived from an EMBL/GenBank/DDBJ whole genome shotgun (WGS) entry which is preliminary data.</text>
</comment>
<proteinExistence type="predicted"/>
<keyword evidence="3" id="KW-1185">Reference proteome</keyword>
<feature type="signal peptide" evidence="1">
    <location>
        <begin position="1"/>
        <end position="19"/>
    </location>
</feature>
<keyword evidence="1" id="KW-0732">Signal</keyword>
<dbReference type="Proteomes" id="UP001303889">
    <property type="component" value="Unassembled WGS sequence"/>
</dbReference>
<organism evidence="2 3">
    <name type="scientific">Staphylotrichum tortipilum</name>
    <dbReference type="NCBI Taxonomy" id="2831512"/>
    <lineage>
        <taxon>Eukaryota</taxon>
        <taxon>Fungi</taxon>
        <taxon>Dikarya</taxon>
        <taxon>Ascomycota</taxon>
        <taxon>Pezizomycotina</taxon>
        <taxon>Sordariomycetes</taxon>
        <taxon>Sordariomycetidae</taxon>
        <taxon>Sordariales</taxon>
        <taxon>Chaetomiaceae</taxon>
        <taxon>Staphylotrichum</taxon>
    </lineage>
</organism>
<reference evidence="2" key="2">
    <citation type="submission" date="2023-05" db="EMBL/GenBank/DDBJ databases">
        <authorList>
            <consortium name="Lawrence Berkeley National Laboratory"/>
            <person name="Steindorff A."/>
            <person name="Hensen N."/>
            <person name="Bonometti L."/>
            <person name="Westerberg I."/>
            <person name="Brannstrom I.O."/>
            <person name="Guillou S."/>
            <person name="Cros-Aarteil S."/>
            <person name="Calhoun S."/>
            <person name="Haridas S."/>
            <person name="Kuo A."/>
            <person name="Mondo S."/>
            <person name="Pangilinan J."/>
            <person name="Riley R."/>
            <person name="Labutti K."/>
            <person name="Andreopoulos B."/>
            <person name="Lipzen A."/>
            <person name="Chen C."/>
            <person name="Yanf M."/>
            <person name="Daum C."/>
            <person name="Ng V."/>
            <person name="Clum A."/>
            <person name="Ohm R."/>
            <person name="Martin F."/>
            <person name="Silar P."/>
            <person name="Natvig D."/>
            <person name="Lalanne C."/>
            <person name="Gautier V."/>
            <person name="Ament-Velasquez S.L."/>
            <person name="Kruys A."/>
            <person name="Hutchinson M.I."/>
            <person name="Powell A.J."/>
            <person name="Barry K."/>
            <person name="Miller A.N."/>
            <person name="Grigoriev I.V."/>
            <person name="Debuchy R."/>
            <person name="Gladieux P."/>
            <person name="Thoren M.H."/>
            <person name="Johannesson H."/>
        </authorList>
    </citation>
    <scope>NUCLEOTIDE SEQUENCE</scope>
    <source>
        <strain evidence="2">CBS 103.79</strain>
    </source>
</reference>
<reference evidence="2" key="1">
    <citation type="journal article" date="2023" name="Mol. Phylogenet. Evol.">
        <title>Genome-scale phylogeny and comparative genomics of the fungal order Sordariales.</title>
        <authorList>
            <person name="Hensen N."/>
            <person name="Bonometti L."/>
            <person name="Westerberg I."/>
            <person name="Brannstrom I.O."/>
            <person name="Guillou S."/>
            <person name="Cros-Aarteil S."/>
            <person name="Calhoun S."/>
            <person name="Haridas S."/>
            <person name="Kuo A."/>
            <person name="Mondo S."/>
            <person name="Pangilinan J."/>
            <person name="Riley R."/>
            <person name="LaButti K."/>
            <person name="Andreopoulos B."/>
            <person name="Lipzen A."/>
            <person name="Chen C."/>
            <person name="Yan M."/>
            <person name="Daum C."/>
            <person name="Ng V."/>
            <person name="Clum A."/>
            <person name="Steindorff A."/>
            <person name="Ohm R.A."/>
            <person name="Martin F."/>
            <person name="Silar P."/>
            <person name="Natvig D.O."/>
            <person name="Lalanne C."/>
            <person name="Gautier V."/>
            <person name="Ament-Velasquez S.L."/>
            <person name="Kruys A."/>
            <person name="Hutchinson M.I."/>
            <person name="Powell A.J."/>
            <person name="Barry K."/>
            <person name="Miller A.N."/>
            <person name="Grigoriev I.V."/>
            <person name="Debuchy R."/>
            <person name="Gladieux P."/>
            <person name="Hiltunen Thoren M."/>
            <person name="Johannesson H."/>
        </authorList>
    </citation>
    <scope>NUCLEOTIDE SEQUENCE</scope>
    <source>
        <strain evidence="2">CBS 103.79</strain>
    </source>
</reference>
<evidence type="ECO:0000313" key="3">
    <source>
        <dbReference type="Proteomes" id="UP001303889"/>
    </source>
</evidence>
<evidence type="ECO:0000313" key="2">
    <source>
        <dbReference type="EMBL" id="KAK3900574.1"/>
    </source>
</evidence>
<evidence type="ECO:0008006" key="4">
    <source>
        <dbReference type="Google" id="ProtNLM"/>
    </source>
</evidence>
<accession>A0AAN6RRY0</accession>
<name>A0AAN6RRY0_9PEZI</name>
<gene>
    <name evidence="2" type="ORF">C8A05DRAFT_17133</name>
</gene>